<dbReference type="InterPro" id="IPR036388">
    <property type="entry name" value="WH-like_DNA-bd_sf"/>
</dbReference>
<evidence type="ECO:0000313" key="8">
    <source>
        <dbReference type="EMBL" id="PDX86509.1"/>
    </source>
</evidence>
<dbReference type="GO" id="GO:0016987">
    <property type="term" value="F:sigma factor activity"/>
    <property type="evidence" value="ECO:0007669"/>
    <property type="project" value="UniProtKB-KW"/>
</dbReference>
<evidence type="ECO:0000256" key="1">
    <source>
        <dbReference type="ARBA" id="ARBA00010641"/>
    </source>
</evidence>
<dbReference type="EMBL" id="NOUV01000014">
    <property type="protein sequence ID" value="PDX86509.1"/>
    <property type="molecule type" value="Genomic_DNA"/>
</dbReference>
<evidence type="ECO:0000259" key="7">
    <source>
        <dbReference type="Pfam" id="PF08281"/>
    </source>
</evidence>
<dbReference type="InterPro" id="IPR013325">
    <property type="entry name" value="RNA_pol_sigma_r2"/>
</dbReference>
<dbReference type="InterPro" id="IPR007627">
    <property type="entry name" value="RNA_pol_sigma70_r2"/>
</dbReference>
<dbReference type="NCBIfam" id="TIGR02937">
    <property type="entry name" value="sigma70-ECF"/>
    <property type="match status" value="1"/>
</dbReference>
<dbReference type="Pfam" id="PF08281">
    <property type="entry name" value="Sigma70_r4_2"/>
    <property type="match status" value="1"/>
</dbReference>
<sequence>MWELLYETFWDRLEHFCYKLCRDESRAEDLTQEVFLRALQNRTLIDTFTERQCKAWLFAAARNLYCDQVRRAAKEEALLTSLLPPDGDDSADETAASALGSVELGTVLDQLSELDRLLFTLRYDEGYTSAELSRLFELPSGTVRRRLSQTRHLLKTNLTED</sequence>
<evidence type="ECO:0000256" key="2">
    <source>
        <dbReference type="ARBA" id="ARBA00023015"/>
    </source>
</evidence>
<reference evidence="8 9" key="1">
    <citation type="journal article" date="2017" name="Front. Microbiol.">
        <title>New Insights into the Diversity of the Genus Faecalibacterium.</title>
        <authorList>
            <person name="Benevides L."/>
            <person name="Burman S."/>
            <person name="Martin R."/>
            <person name="Robert V."/>
            <person name="Thomas M."/>
            <person name="Miquel S."/>
            <person name="Chain F."/>
            <person name="Sokol H."/>
            <person name="Bermudez-Humaran L.G."/>
            <person name="Morrison M."/>
            <person name="Langella P."/>
            <person name="Azevedo V.A."/>
            <person name="Chatel J.M."/>
            <person name="Soares S."/>
        </authorList>
    </citation>
    <scope>NUCLEOTIDE SEQUENCE [LARGE SCALE GENOMIC DNA]</scope>
    <source>
        <strain evidence="8 9">AHMP21</strain>
    </source>
</reference>
<dbReference type="PANTHER" id="PTHR43133">
    <property type="entry name" value="RNA POLYMERASE ECF-TYPE SIGMA FACTO"/>
    <property type="match status" value="1"/>
</dbReference>
<dbReference type="InterPro" id="IPR014284">
    <property type="entry name" value="RNA_pol_sigma-70_dom"/>
</dbReference>
<dbReference type="GO" id="GO:0006352">
    <property type="term" value="P:DNA-templated transcription initiation"/>
    <property type="evidence" value="ECO:0007669"/>
    <property type="project" value="InterPro"/>
</dbReference>
<dbReference type="SUPFAM" id="SSF88659">
    <property type="entry name" value="Sigma3 and sigma4 domains of RNA polymerase sigma factors"/>
    <property type="match status" value="1"/>
</dbReference>
<evidence type="ECO:0000256" key="4">
    <source>
        <dbReference type="ARBA" id="ARBA00023125"/>
    </source>
</evidence>
<dbReference type="InterPro" id="IPR013324">
    <property type="entry name" value="RNA_pol_sigma_r3/r4-like"/>
</dbReference>
<feature type="domain" description="RNA polymerase sigma factor 70 region 4 type 2" evidence="7">
    <location>
        <begin position="103"/>
        <end position="151"/>
    </location>
</feature>
<proteinExistence type="inferred from homology"/>
<dbReference type="Gene3D" id="1.10.1740.10">
    <property type="match status" value="1"/>
</dbReference>
<dbReference type="PANTHER" id="PTHR43133:SF8">
    <property type="entry name" value="RNA POLYMERASE SIGMA FACTOR HI_1459-RELATED"/>
    <property type="match status" value="1"/>
</dbReference>
<accession>A0A2A7B593</accession>
<keyword evidence="3" id="KW-0731">Sigma factor</keyword>
<gene>
    <name evidence="8" type="ORF">CHR60_07110</name>
</gene>
<name>A0A2A7B593_9FIRM</name>
<comment type="caution">
    <text evidence="8">The sequence shown here is derived from an EMBL/GenBank/DDBJ whole genome shotgun (WGS) entry which is preliminary data.</text>
</comment>
<dbReference type="Proteomes" id="UP000220904">
    <property type="component" value="Unassembled WGS sequence"/>
</dbReference>
<dbReference type="AlphaFoldDB" id="A0A2A7B593"/>
<keyword evidence="5" id="KW-0804">Transcription</keyword>
<feature type="domain" description="RNA polymerase sigma-70 region 2" evidence="6">
    <location>
        <begin position="5"/>
        <end position="74"/>
    </location>
</feature>
<keyword evidence="2" id="KW-0805">Transcription regulation</keyword>
<dbReference type="GO" id="GO:0003677">
    <property type="term" value="F:DNA binding"/>
    <property type="evidence" value="ECO:0007669"/>
    <property type="project" value="UniProtKB-KW"/>
</dbReference>
<evidence type="ECO:0000256" key="3">
    <source>
        <dbReference type="ARBA" id="ARBA00023082"/>
    </source>
</evidence>
<dbReference type="Pfam" id="PF04542">
    <property type="entry name" value="Sigma70_r2"/>
    <property type="match status" value="1"/>
</dbReference>
<dbReference type="InterPro" id="IPR039425">
    <property type="entry name" value="RNA_pol_sigma-70-like"/>
</dbReference>
<dbReference type="OrthoDB" id="9795666at2"/>
<dbReference type="InterPro" id="IPR013249">
    <property type="entry name" value="RNA_pol_sigma70_r4_t2"/>
</dbReference>
<comment type="similarity">
    <text evidence="1">Belongs to the sigma-70 factor family. ECF subfamily.</text>
</comment>
<protein>
    <submittedName>
        <fullName evidence="8">RNA polymerase subunit sigma-70</fullName>
    </submittedName>
</protein>
<dbReference type="Gene3D" id="1.10.10.10">
    <property type="entry name" value="Winged helix-like DNA-binding domain superfamily/Winged helix DNA-binding domain"/>
    <property type="match status" value="1"/>
</dbReference>
<organism evidence="8 9">
    <name type="scientific">Faecalibacterium prausnitzii</name>
    <dbReference type="NCBI Taxonomy" id="853"/>
    <lineage>
        <taxon>Bacteria</taxon>
        <taxon>Bacillati</taxon>
        <taxon>Bacillota</taxon>
        <taxon>Clostridia</taxon>
        <taxon>Eubacteriales</taxon>
        <taxon>Oscillospiraceae</taxon>
        <taxon>Faecalibacterium</taxon>
    </lineage>
</organism>
<keyword evidence="4" id="KW-0238">DNA-binding</keyword>
<evidence type="ECO:0000256" key="5">
    <source>
        <dbReference type="ARBA" id="ARBA00023163"/>
    </source>
</evidence>
<dbReference type="RefSeq" id="WP_097792382.1">
    <property type="nucleotide sequence ID" value="NZ_NOUV01000014.1"/>
</dbReference>
<dbReference type="SUPFAM" id="SSF88946">
    <property type="entry name" value="Sigma2 domain of RNA polymerase sigma factors"/>
    <property type="match status" value="1"/>
</dbReference>
<evidence type="ECO:0000313" key="9">
    <source>
        <dbReference type="Proteomes" id="UP000220904"/>
    </source>
</evidence>
<evidence type="ECO:0000259" key="6">
    <source>
        <dbReference type="Pfam" id="PF04542"/>
    </source>
</evidence>